<keyword evidence="2" id="KW-0378">Hydrolase</keyword>
<dbReference type="InterPro" id="IPR002711">
    <property type="entry name" value="HNH"/>
</dbReference>
<dbReference type="RefSeq" id="WP_061329869.1">
    <property type="nucleotide sequence ID" value="NZ_CP022405.1"/>
</dbReference>
<accession>A0AAE6I646</accession>
<dbReference type="GO" id="GO:0004519">
    <property type="term" value="F:endonuclease activity"/>
    <property type="evidence" value="ECO:0007669"/>
    <property type="project" value="UniProtKB-KW"/>
</dbReference>
<dbReference type="Proteomes" id="UP000962161">
    <property type="component" value="Chromosome"/>
</dbReference>
<gene>
    <name evidence="2" type="ORF">CGS26_09965</name>
</gene>
<evidence type="ECO:0000313" key="3">
    <source>
        <dbReference type="Proteomes" id="UP000962161"/>
    </source>
</evidence>
<feature type="domain" description="HNH" evidence="1">
    <location>
        <begin position="206"/>
        <end position="250"/>
    </location>
</feature>
<proteinExistence type="predicted"/>
<sequence length="271" mass="31828">MQKICTACGRILDISNFTKNRNLKDGYENKCKECRLKQRKKYINTCIACGNIFKTAYKSAEYCSAKCKPQCQNNKIKVQCDICGKEIKKTPSQIKRSKFNYCSAKCKHKGQSFVIQGENHPKYSQTEVRCDVCGKIFTRNISEIEKYKHNYCSNKCRYKGFSKHYSGENSPNYDHNKDEMDRIRNRNIEGYEEWRNNVFKKDDYTCQCCGDNKGGNLNAHHIFNYMEHKELRTNIENGITLCDNCHKAFHDIYGYKGNNKMQLKIFLNNYK</sequence>
<dbReference type="AlphaFoldDB" id="A0AAE6I646"/>
<keyword evidence="2" id="KW-0540">Nuclease</keyword>
<name>A0AAE6I646_CLOSG</name>
<evidence type="ECO:0000259" key="1">
    <source>
        <dbReference type="Pfam" id="PF01844"/>
    </source>
</evidence>
<dbReference type="Pfam" id="PF01844">
    <property type="entry name" value="HNH"/>
    <property type="match status" value="1"/>
</dbReference>
<evidence type="ECO:0000313" key="2">
    <source>
        <dbReference type="EMBL" id="QDY32663.1"/>
    </source>
</evidence>
<keyword evidence="2" id="KW-0255">Endonuclease</keyword>
<organism evidence="2 3">
    <name type="scientific">Clostridium sporogenes</name>
    <dbReference type="NCBI Taxonomy" id="1509"/>
    <lineage>
        <taxon>Bacteria</taxon>
        <taxon>Bacillati</taxon>
        <taxon>Bacillota</taxon>
        <taxon>Clostridia</taxon>
        <taxon>Eubacteriales</taxon>
        <taxon>Clostridiaceae</taxon>
        <taxon>Clostridium</taxon>
    </lineage>
</organism>
<reference evidence="2" key="1">
    <citation type="submission" date="2017-07" db="EMBL/GenBank/DDBJ databases">
        <title>Genome sequencing of BoNT-producing clostridia.</title>
        <authorList>
            <person name="Williamson C."/>
        </authorList>
    </citation>
    <scope>NUCLEOTIDE SEQUENCE</scope>
    <source>
        <strain evidence="2">AM553</strain>
    </source>
</reference>
<dbReference type="EMBL" id="CP022405">
    <property type="protein sequence ID" value="QDY32663.1"/>
    <property type="molecule type" value="Genomic_DNA"/>
</dbReference>
<protein>
    <submittedName>
        <fullName evidence="2">HNH endonuclease</fullName>
    </submittedName>
</protein>